<organism evidence="4 5">
    <name type="scientific">Candidatus Altarchaeum hamiconexum</name>
    <dbReference type="NCBI Taxonomy" id="1803513"/>
    <lineage>
        <taxon>Archaea</taxon>
        <taxon>Candidatus Altarchaeota</taxon>
        <taxon>Candidatus Altiarchaeia</taxon>
        <taxon>Candidatus Altarchaeales</taxon>
        <taxon>Candidatus Altarchaeaceae</taxon>
        <taxon>Candidatus Altarchaeum</taxon>
    </lineage>
</organism>
<dbReference type="PANTHER" id="PTHR43317">
    <property type="entry name" value="THERMOSPERMINE SYNTHASE ACAULIS5"/>
    <property type="match status" value="1"/>
</dbReference>
<dbReference type="GO" id="GO:0006596">
    <property type="term" value="P:polyamine biosynthetic process"/>
    <property type="evidence" value="ECO:0007669"/>
    <property type="project" value="UniProtKB-KW"/>
</dbReference>
<dbReference type="EMBL" id="JAACVF010000129">
    <property type="protein sequence ID" value="NCN65359.1"/>
    <property type="molecule type" value="Genomic_DNA"/>
</dbReference>
<dbReference type="PANTHER" id="PTHR43317:SF1">
    <property type="entry name" value="THERMOSPERMINE SYNTHASE ACAULIS5"/>
    <property type="match status" value="1"/>
</dbReference>
<protein>
    <submittedName>
        <fullName evidence="4">Methyltransferase</fullName>
    </submittedName>
</protein>
<feature type="domain" description="Methyltransferase small" evidence="2">
    <location>
        <begin position="44"/>
        <end position="163"/>
    </location>
</feature>
<dbReference type="InterPro" id="IPR007848">
    <property type="entry name" value="Small_mtfrase_dom"/>
</dbReference>
<evidence type="ECO:0000256" key="1">
    <source>
        <dbReference type="ARBA" id="ARBA00023115"/>
    </source>
</evidence>
<keyword evidence="4" id="KW-0489">Methyltransferase</keyword>
<name>A0A8J8CJ45_9ARCH</name>
<dbReference type="InterPro" id="IPR029063">
    <property type="entry name" value="SAM-dependent_MTases_sf"/>
</dbReference>
<dbReference type="Proteomes" id="UP000738826">
    <property type="component" value="Unassembled WGS sequence"/>
</dbReference>
<dbReference type="GO" id="GO:0032259">
    <property type="term" value="P:methylation"/>
    <property type="evidence" value="ECO:0007669"/>
    <property type="project" value="UniProtKB-KW"/>
</dbReference>
<dbReference type="SUPFAM" id="SSF53335">
    <property type="entry name" value="S-adenosyl-L-methionine-dependent methyltransferases"/>
    <property type="match status" value="1"/>
</dbReference>
<dbReference type="EMBL" id="JAACQH010000090">
    <property type="protein sequence ID" value="NCS91610.1"/>
    <property type="molecule type" value="Genomic_DNA"/>
</dbReference>
<comment type="caution">
    <text evidence="4">The sequence shown here is derived from an EMBL/GenBank/DDBJ whole genome shotgun (WGS) entry which is preliminary data.</text>
</comment>
<dbReference type="Proteomes" id="UP000768163">
    <property type="component" value="Unassembled WGS sequence"/>
</dbReference>
<proteinExistence type="predicted"/>
<dbReference type="CDD" id="cd02440">
    <property type="entry name" value="AdoMet_MTases"/>
    <property type="match status" value="1"/>
</dbReference>
<evidence type="ECO:0000259" key="2">
    <source>
        <dbReference type="Pfam" id="PF05175"/>
    </source>
</evidence>
<evidence type="ECO:0000313" key="5">
    <source>
        <dbReference type="Proteomes" id="UP000738826"/>
    </source>
</evidence>
<evidence type="ECO:0000313" key="3">
    <source>
        <dbReference type="EMBL" id="NCN65359.1"/>
    </source>
</evidence>
<gene>
    <name evidence="4" type="ORF">GW779_04260</name>
    <name evidence="3" type="ORF">GW910_04795</name>
</gene>
<sequence length="197" mass="22249">MTVYKLISTEDYPALMIDGILMHCIKLTSPKKDAENKVQILGIKKGRVLDICTGLGYTAIAASHVADEVVTVEKDENVIEIAKNNKYSAELFGNKKIKLITSNAYDEIEKFDDECFDYIIHDPPTVSRAGELYGEKFYKNLYRILKPGGKLFHYVSKPGSKYRNKSVEKGVINRLRNVGFDVKFHEKVSGVVCVKHL</sequence>
<keyword evidence="1" id="KW-0620">Polyamine biosynthesis</keyword>
<dbReference type="AlphaFoldDB" id="A0A8J8CJ45"/>
<accession>A0A8J8CJ45</accession>
<reference evidence="4" key="1">
    <citation type="submission" date="2019-11" db="EMBL/GenBank/DDBJ databases">
        <title>Lipid analysis of CO2-rich subsurface aquifers suggests an autotrophy-based deep biosphere with lysolipids enriched in CPR bacteria.</title>
        <authorList>
            <person name="Probst A.J."/>
            <person name="Elling F.J."/>
            <person name="Castelle C.J."/>
            <person name="Zhu Q."/>
            <person name="Elvert M."/>
            <person name="Birarda G."/>
            <person name="Holman H.-Y."/>
            <person name="Lane K.R."/>
            <person name="Ladd B."/>
            <person name="Ryan M.C."/>
            <person name="Woyke T."/>
            <person name="Hinrichs K.-U."/>
            <person name="Banfield J.F."/>
        </authorList>
    </citation>
    <scope>NUCLEOTIDE SEQUENCE</scope>
    <source>
        <strain evidence="3">CG_2015-01_33_1645</strain>
        <strain evidence="4">CG_2015-04_33_537</strain>
    </source>
</reference>
<keyword evidence="4" id="KW-0808">Transferase</keyword>
<dbReference type="Pfam" id="PF05175">
    <property type="entry name" value="MTS"/>
    <property type="match status" value="1"/>
</dbReference>
<evidence type="ECO:0000313" key="4">
    <source>
        <dbReference type="EMBL" id="NCS91610.1"/>
    </source>
</evidence>
<dbReference type="Gene3D" id="3.40.50.150">
    <property type="entry name" value="Vaccinia Virus protein VP39"/>
    <property type="match status" value="1"/>
</dbReference>
<dbReference type="GO" id="GO:0008168">
    <property type="term" value="F:methyltransferase activity"/>
    <property type="evidence" value="ECO:0007669"/>
    <property type="project" value="UniProtKB-KW"/>
</dbReference>